<evidence type="ECO:0000256" key="1">
    <source>
        <dbReference type="ARBA" id="ARBA00022574"/>
    </source>
</evidence>
<dbReference type="PROSITE" id="PS00678">
    <property type="entry name" value="WD_REPEATS_1"/>
    <property type="match status" value="3"/>
</dbReference>
<dbReference type="InterPro" id="IPR019775">
    <property type="entry name" value="WD40_repeat_CS"/>
</dbReference>
<comment type="caution">
    <text evidence="5">The sequence shown here is derived from an EMBL/GenBank/DDBJ whole genome shotgun (WGS) entry which is preliminary data.</text>
</comment>
<keyword evidence="2" id="KW-0677">Repeat</keyword>
<proteinExistence type="predicted"/>
<reference evidence="6" key="1">
    <citation type="submission" date="2012-11" db="EMBL/GenBank/DDBJ databases">
        <authorList>
            <person name="Lucero-Rivera Y.E."/>
            <person name="Tovar-Ramirez D."/>
        </authorList>
    </citation>
    <scope>NUCLEOTIDE SEQUENCE [LARGE SCALE GENOMIC DNA]</scope>
    <source>
        <strain evidence="6">Araruama</strain>
    </source>
</reference>
<dbReference type="InterPro" id="IPR001680">
    <property type="entry name" value="WD40_rpt"/>
</dbReference>
<dbReference type="Gene3D" id="2.130.10.10">
    <property type="entry name" value="YVTN repeat-like/Quinoprotein amine dehydrogenase"/>
    <property type="match status" value="1"/>
</dbReference>
<evidence type="ECO:0000259" key="4">
    <source>
        <dbReference type="Pfam" id="PF23414"/>
    </source>
</evidence>
<dbReference type="Proteomes" id="UP000189670">
    <property type="component" value="Unassembled WGS sequence"/>
</dbReference>
<feature type="repeat" description="WD" evidence="3">
    <location>
        <begin position="109"/>
        <end position="150"/>
    </location>
</feature>
<sequence length="271" mass="31901">MNNFKQNDQNINKIIEYEFMNYIRSFRREKINSVHINPTNKLIATGSGDNTIKIWDAKTGHCLKILKCDKDINSVRFNPQKEYQIASATYDNIKIWNSSTGNCIKTLQVDNEHDKIKSISFSPDGNFLASGNYDNTINLWDIRRFKLYKTFNGHKDQVNEVSFSPDVQWIASASNDGTTKIWNVKNENIVYTITILQDNEWIIWRKSDIHYNSSERGDEHASIKINNELSNYRPLILFRKQYKAQKKFFTPFQHKPNKLRRLDYNFNEGIK</sequence>
<name>A0A1V1NTZ4_9BACT</name>
<dbReference type="PRINTS" id="PR00320">
    <property type="entry name" value="GPROTEINBRPT"/>
</dbReference>
<dbReference type="EMBL" id="ATBP01002294">
    <property type="protein sequence ID" value="ETR66023.1"/>
    <property type="molecule type" value="Genomic_DNA"/>
</dbReference>
<dbReference type="InterPro" id="IPR036322">
    <property type="entry name" value="WD40_repeat_dom_sf"/>
</dbReference>
<organism evidence="5 6">
    <name type="scientific">Candidatus Magnetoglobus multicellularis str. Araruama</name>
    <dbReference type="NCBI Taxonomy" id="890399"/>
    <lineage>
        <taxon>Bacteria</taxon>
        <taxon>Pseudomonadati</taxon>
        <taxon>Thermodesulfobacteriota</taxon>
        <taxon>Desulfobacteria</taxon>
        <taxon>Desulfobacterales</taxon>
        <taxon>Desulfobacteraceae</taxon>
        <taxon>Candidatus Magnetoglobus</taxon>
    </lineage>
</organism>
<evidence type="ECO:0000313" key="6">
    <source>
        <dbReference type="Proteomes" id="UP000189670"/>
    </source>
</evidence>
<protein>
    <recommendedName>
        <fullName evidence="4">EML-like second beta-propeller domain-containing protein</fullName>
    </recommendedName>
</protein>
<dbReference type="Pfam" id="PF23414">
    <property type="entry name" value="Beta-prop_EML_2"/>
    <property type="match status" value="1"/>
</dbReference>
<evidence type="ECO:0000256" key="2">
    <source>
        <dbReference type="ARBA" id="ARBA00022737"/>
    </source>
</evidence>
<dbReference type="PANTHER" id="PTHR19879">
    <property type="entry name" value="TRANSCRIPTION INITIATION FACTOR TFIID"/>
    <property type="match status" value="1"/>
</dbReference>
<gene>
    <name evidence="5" type="ORF">OMM_05827</name>
</gene>
<evidence type="ECO:0000313" key="5">
    <source>
        <dbReference type="EMBL" id="ETR66023.1"/>
    </source>
</evidence>
<feature type="repeat" description="WD" evidence="3">
    <location>
        <begin position="24"/>
        <end position="65"/>
    </location>
</feature>
<keyword evidence="1 3" id="KW-0853">WD repeat</keyword>
<dbReference type="PROSITE" id="PS50082">
    <property type="entry name" value="WD_REPEATS_2"/>
    <property type="match status" value="3"/>
</dbReference>
<dbReference type="PANTHER" id="PTHR19879:SF9">
    <property type="entry name" value="TRANSCRIPTION INITIATION FACTOR TFIID SUBUNIT 5"/>
    <property type="match status" value="1"/>
</dbReference>
<accession>A0A1V1NTZ4</accession>
<dbReference type="PROSITE" id="PS50294">
    <property type="entry name" value="WD_REPEATS_REGION"/>
    <property type="match status" value="3"/>
</dbReference>
<evidence type="ECO:0000256" key="3">
    <source>
        <dbReference type="PROSITE-ProRule" id="PRU00221"/>
    </source>
</evidence>
<feature type="domain" description="EML-like second beta-propeller" evidence="4">
    <location>
        <begin position="34"/>
        <end position="204"/>
    </location>
</feature>
<dbReference type="SMART" id="SM00320">
    <property type="entry name" value="WD40"/>
    <property type="match status" value="4"/>
</dbReference>
<dbReference type="AlphaFoldDB" id="A0A1V1NTZ4"/>
<dbReference type="InterPro" id="IPR020472">
    <property type="entry name" value="WD40_PAC1"/>
</dbReference>
<dbReference type="InterPro" id="IPR055442">
    <property type="entry name" value="Beta-prop_EML-like_2nd"/>
</dbReference>
<dbReference type="CDD" id="cd00200">
    <property type="entry name" value="WD40"/>
    <property type="match status" value="1"/>
</dbReference>
<feature type="repeat" description="WD" evidence="3">
    <location>
        <begin position="151"/>
        <end position="192"/>
    </location>
</feature>
<dbReference type="InterPro" id="IPR015943">
    <property type="entry name" value="WD40/YVTN_repeat-like_dom_sf"/>
</dbReference>
<dbReference type="SUPFAM" id="SSF50978">
    <property type="entry name" value="WD40 repeat-like"/>
    <property type="match status" value="1"/>
</dbReference>